<proteinExistence type="predicted"/>
<accession>A0ABQ2Y4L1</accession>
<evidence type="ECO:0000259" key="5">
    <source>
        <dbReference type="Pfam" id="PF04586"/>
    </source>
</evidence>
<feature type="domain" description="Prohead serine protease" evidence="5">
    <location>
        <begin position="86"/>
        <end position="196"/>
    </location>
</feature>
<name>A0ABQ2Y4L1_9BURK</name>
<keyword evidence="7" id="KW-1185">Reference proteome</keyword>
<gene>
    <name evidence="6" type="ORF">GCM10010946_34530</name>
</gene>
<comment type="caution">
    <text evidence="6">The sequence shown here is derived from an EMBL/GenBank/DDBJ whole genome shotgun (WGS) entry which is preliminary data.</text>
</comment>
<keyword evidence="2" id="KW-0645">Protease</keyword>
<feature type="compositionally biased region" description="Polar residues" evidence="4">
    <location>
        <begin position="241"/>
        <end position="256"/>
    </location>
</feature>
<dbReference type="Proteomes" id="UP000653343">
    <property type="component" value="Unassembled WGS sequence"/>
</dbReference>
<evidence type="ECO:0000256" key="3">
    <source>
        <dbReference type="ARBA" id="ARBA00022801"/>
    </source>
</evidence>
<evidence type="ECO:0000313" key="7">
    <source>
        <dbReference type="Proteomes" id="UP000653343"/>
    </source>
</evidence>
<dbReference type="Pfam" id="PF25209">
    <property type="entry name" value="Phage_capsid_4"/>
    <property type="match status" value="1"/>
</dbReference>
<keyword evidence="3" id="KW-0378">Hydrolase</keyword>
<reference evidence="7" key="1">
    <citation type="journal article" date="2019" name="Int. J. Syst. Evol. Microbiol.">
        <title>The Global Catalogue of Microorganisms (GCM) 10K type strain sequencing project: providing services to taxonomists for standard genome sequencing and annotation.</title>
        <authorList>
            <consortium name="The Broad Institute Genomics Platform"/>
            <consortium name="The Broad Institute Genome Sequencing Center for Infectious Disease"/>
            <person name="Wu L."/>
            <person name="Ma J."/>
        </authorList>
    </citation>
    <scope>NUCLEOTIDE SEQUENCE [LARGE SCALE GENOMIC DNA]</scope>
    <source>
        <strain evidence="7">KCTC 23917</strain>
    </source>
</reference>
<feature type="compositionally biased region" description="Low complexity" evidence="4">
    <location>
        <begin position="214"/>
        <end position="237"/>
    </location>
</feature>
<evidence type="ECO:0000256" key="4">
    <source>
        <dbReference type="SAM" id="MobiDB-lite"/>
    </source>
</evidence>
<dbReference type="InterPro" id="IPR054613">
    <property type="entry name" value="Peptidase_S78_dom"/>
</dbReference>
<dbReference type="Pfam" id="PF04586">
    <property type="entry name" value="Peptidase_S78"/>
    <property type="match status" value="1"/>
</dbReference>
<dbReference type="NCBIfam" id="NF045541">
    <property type="entry name" value="scaf_prot_MCP2"/>
    <property type="match status" value="1"/>
</dbReference>
<protein>
    <recommendedName>
        <fullName evidence="5">Prohead serine protease domain-containing protein</fullName>
    </recommendedName>
</protein>
<dbReference type="EMBL" id="BMYU01000012">
    <property type="protein sequence ID" value="GGX53034.1"/>
    <property type="molecule type" value="Genomic_DNA"/>
</dbReference>
<feature type="region of interest" description="Disordered" evidence="4">
    <location>
        <begin position="214"/>
        <end position="256"/>
    </location>
</feature>
<dbReference type="RefSeq" id="WP_229793244.1">
    <property type="nucleotide sequence ID" value="NZ_BMYU01000012.1"/>
</dbReference>
<keyword evidence="1" id="KW-1188">Viral release from host cell</keyword>
<organism evidence="6 7">
    <name type="scientific">Undibacterium squillarum</name>
    <dbReference type="NCBI Taxonomy" id="1131567"/>
    <lineage>
        <taxon>Bacteria</taxon>
        <taxon>Pseudomonadati</taxon>
        <taxon>Pseudomonadota</taxon>
        <taxon>Betaproteobacteria</taxon>
        <taxon>Burkholderiales</taxon>
        <taxon>Oxalobacteraceae</taxon>
        <taxon>Undibacterium</taxon>
    </lineage>
</organism>
<evidence type="ECO:0000256" key="1">
    <source>
        <dbReference type="ARBA" id="ARBA00022612"/>
    </source>
</evidence>
<evidence type="ECO:0000313" key="6">
    <source>
        <dbReference type="EMBL" id="GGX53034.1"/>
    </source>
</evidence>
<sequence length="686" mass="74962">MERQQTPLHIFRSAGAQQQQAGQQQTVGQLPVGTVARKADIGNSNAETRTFDVRWIAKSQVPRYDYLRERRYIEELSTDAGACRMATLESGNAPFLNNHNSYDVSAVMGVIQSATSPDKGGAATIRMSNRDGVTDIFNDIKDGILRQVSVGARVYKLLMIEPGAEGNKDWIYRAIDWEPYEISLVPIGADPDAVVRKDDVFQGCEIKVVRSIHNSNTNTNSGSDSMEVAQQTQTQAAEPENNVTRAVQTQPTPAQDQNILRERQRIADITEVVRSAGVADADALTRGFIDSGVSAETVRAEMFNRMVQRSAAAAVTQPQSTPRITTVQDETDVRRTAIQNALEHRINPAAQLTDAGRIYRGMSLREICRASLEAQGISTAGLDQREFTGIALGLVNRAGTPSDLPTIFGGVINRTLRRGYTNAPKTFTQWARKGTLSDFRDMNRAAFDAALKFETIAPGGEYKRGMLTEGKETLRLATYGKKVVVTRQMIINDDLDALSRLPVLMGRAAAEMEADIVYSCLTGNAPMADGIPLFDDQHKNVGTSAVISVASLSEGRKLLRTQTGPDGTVQNLTPKFLLVPAALETAAIQFCSSQLIAAKAIDTNPFNGILTPIVEARLDGKSSKAWYLLGDNEMLDTVEYCYLDGEEGLYTEQGIDPENDSMFVKARLDFVAKALDYRNMVMNAGG</sequence>
<evidence type="ECO:0000256" key="2">
    <source>
        <dbReference type="ARBA" id="ARBA00022670"/>
    </source>
</evidence>